<protein>
    <submittedName>
        <fullName evidence="1">Uncharacterized protein</fullName>
    </submittedName>
</protein>
<name>A0A7J7VZF0_MYOMY</name>
<evidence type="ECO:0000313" key="2">
    <source>
        <dbReference type="Proteomes" id="UP000527355"/>
    </source>
</evidence>
<dbReference type="Proteomes" id="UP000527355">
    <property type="component" value="Unassembled WGS sequence"/>
</dbReference>
<dbReference type="AlphaFoldDB" id="A0A7J7VZF0"/>
<organism evidence="1 2">
    <name type="scientific">Myotis myotis</name>
    <name type="common">Greater mouse-eared bat</name>
    <name type="synonym">Vespertilio myotis</name>
    <dbReference type="NCBI Taxonomy" id="51298"/>
    <lineage>
        <taxon>Eukaryota</taxon>
        <taxon>Metazoa</taxon>
        <taxon>Chordata</taxon>
        <taxon>Craniata</taxon>
        <taxon>Vertebrata</taxon>
        <taxon>Euteleostomi</taxon>
        <taxon>Mammalia</taxon>
        <taxon>Eutheria</taxon>
        <taxon>Laurasiatheria</taxon>
        <taxon>Chiroptera</taxon>
        <taxon>Yangochiroptera</taxon>
        <taxon>Vespertilionidae</taxon>
        <taxon>Myotis</taxon>
    </lineage>
</organism>
<comment type="caution">
    <text evidence="1">The sequence shown here is derived from an EMBL/GenBank/DDBJ whole genome shotgun (WGS) entry which is preliminary data.</text>
</comment>
<proteinExistence type="predicted"/>
<sequence length="184" mass="20575">MSPDPSWFVPEFWGLALRPASEVGPSSTYWFSTTQVPAGMPAHCPICPTRPAAVCYLSAMFGMRRIRGVRLWPHLPRLAVRRSLFWEDSCLSSGLQGREAQASQLSESPDPLPFLCCLSSSSPSWQDSLSLESPPFVQYTLSLFVSLLFLSFKIHICSSQDFGKKLLQTLENNMCSSLSYQMQI</sequence>
<evidence type="ECO:0000313" key="1">
    <source>
        <dbReference type="EMBL" id="KAF6330370.1"/>
    </source>
</evidence>
<keyword evidence="2" id="KW-1185">Reference proteome</keyword>
<dbReference type="EMBL" id="JABWUV010000009">
    <property type="protein sequence ID" value="KAF6330370.1"/>
    <property type="molecule type" value="Genomic_DNA"/>
</dbReference>
<accession>A0A7J7VZF0</accession>
<gene>
    <name evidence="1" type="ORF">mMyoMyo1_012360</name>
</gene>
<reference evidence="1 2" key="1">
    <citation type="journal article" date="2020" name="Nature">
        <title>Six reference-quality genomes reveal evolution of bat adaptations.</title>
        <authorList>
            <person name="Jebb D."/>
            <person name="Huang Z."/>
            <person name="Pippel M."/>
            <person name="Hughes G.M."/>
            <person name="Lavrichenko K."/>
            <person name="Devanna P."/>
            <person name="Winkler S."/>
            <person name="Jermiin L.S."/>
            <person name="Skirmuntt E.C."/>
            <person name="Katzourakis A."/>
            <person name="Burkitt-Gray L."/>
            <person name="Ray D.A."/>
            <person name="Sullivan K.A.M."/>
            <person name="Roscito J.G."/>
            <person name="Kirilenko B.M."/>
            <person name="Davalos L.M."/>
            <person name="Corthals A.P."/>
            <person name="Power M.L."/>
            <person name="Jones G."/>
            <person name="Ransome R.D."/>
            <person name="Dechmann D.K.N."/>
            <person name="Locatelli A.G."/>
            <person name="Puechmaille S.J."/>
            <person name="Fedrigo O."/>
            <person name="Jarvis E.D."/>
            <person name="Hiller M."/>
            <person name="Vernes S.C."/>
            <person name="Myers E.W."/>
            <person name="Teeling E.C."/>
        </authorList>
    </citation>
    <scope>NUCLEOTIDE SEQUENCE [LARGE SCALE GENOMIC DNA]</scope>
    <source>
        <strain evidence="1">MMyoMyo1</strain>
        <tissue evidence="1">Flight muscle</tissue>
    </source>
</reference>